<evidence type="ECO:0000313" key="1">
    <source>
        <dbReference type="EMBL" id="MDJ1182490.1"/>
    </source>
</evidence>
<protein>
    <submittedName>
        <fullName evidence="1">Uncharacterized protein</fullName>
    </submittedName>
</protein>
<evidence type="ECO:0000313" key="2">
    <source>
        <dbReference type="Proteomes" id="UP001232992"/>
    </source>
</evidence>
<dbReference type="EMBL" id="JAQOSQ010000003">
    <property type="protein sequence ID" value="MDJ1182490.1"/>
    <property type="molecule type" value="Genomic_DNA"/>
</dbReference>
<comment type="caution">
    <text evidence="1">The sequence shown here is derived from an EMBL/GenBank/DDBJ whole genome shotgun (WGS) entry which is preliminary data.</text>
</comment>
<accession>A0ABT7BTI3</accession>
<keyword evidence="2" id="KW-1185">Reference proteome</keyword>
<name>A0ABT7BTI3_9CYAN</name>
<gene>
    <name evidence="1" type="ORF">PMH09_04715</name>
</gene>
<organism evidence="1 2">
    <name type="scientific">Roseofilum casamattae BLCC-M143</name>
    <dbReference type="NCBI Taxonomy" id="3022442"/>
    <lineage>
        <taxon>Bacteria</taxon>
        <taxon>Bacillati</taxon>
        <taxon>Cyanobacteriota</taxon>
        <taxon>Cyanophyceae</taxon>
        <taxon>Desertifilales</taxon>
        <taxon>Desertifilaceae</taxon>
        <taxon>Roseofilum</taxon>
        <taxon>Roseofilum casamattae</taxon>
    </lineage>
</organism>
<proteinExistence type="predicted"/>
<dbReference type="RefSeq" id="WP_283757142.1">
    <property type="nucleotide sequence ID" value="NZ_JAQOSQ010000003.1"/>
</dbReference>
<sequence>MNQVKSLMLEYCSRRSENNLVSLHQEYFSTIADIDMFVRVWNTISQILNYPSPELMYIEDELIELIRINNRKSHWLDWLDPFPIPYFEDNYEILECFDREFPGDRNYHLSYTAVDKSIELSTVGDLLSFILSELYISKIY</sequence>
<reference evidence="1 2" key="1">
    <citation type="submission" date="2023-01" db="EMBL/GenBank/DDBJ databases">
        <title>Novel diversity within Roseofilum (Cyanobacteria; Desertifilaceae) from marine benthic mats with descriptions of four novel species.</title>
        <authorList>
            <person name="Wang Y."/>
            <person name="Berthold D.E."/>
            <person name="Hu J."/>
            <person name="Lefler F.W."/>
            <person name="Laughinghouse H.D. IV."/>
        </authorList>
    </citation>
    <scope>NUCLEOTIDE SEQUENCE [LARGE SCALE GENOMIC DNA]</scope>
    <source>
        <strain evidence="1 2">BLCC-M143</strain>
    </source>
</reference>
<dbReference type="Proteomes" id="UP001232992">
    <property type="component" value="Unassembled WGS sequence"/>
</dbReference>